<reference evidence="3" key="1">
    <citation type="journal article" date="2019" name="Int. J. Syst. Evol. Microbiol.">
        <title>The Global Catalogue of Microorganisms (GCM) 10K type strain sequencing project: providing services to taxonomists for standard genome sequencing and annotation.</title>
        <authorList>
            <consortium name="The Broad Institute Genomics Platform"/>
            <consortium name="The Broad Institute Genome Sequencing Center for Infectious Disease"/>
            <person name="Wu L."/>
            <person name="Ma J."/>
        </authorList>
    </citation>
    <scope>NUCLEOTIDE SEQUENCE [LARGE SCALE GENOMIC DNA]</scope>
    <source>
        <strain evidence="3">JCM 19134</strain>
    </source>
</reference>
<feature type="domain" description="Stress-response A/B barrel" evidence="1">
    <location>
        <begin position="2"/>
        <end position="93"/>
    </location>
</feature>
<dbReference type="EMBL" id="BAABLX010000012">
    <property type="protein sequence ID" value="GAA4941752.1"/>
    <property type="molecule type" value="Genomic_DNA"/>
</dbReference>
<evidence type="ECO:0000313" key="2">
    <source>
        <dbReference type="EMBL" id="GAA4941752.1"/>
    </source>
</evidence>
<dbReference type="InterPro" id="IPR011008">
    <property type="entry name" value="Dimeric_a/b-barrel"/>
</dbReference>
<protein>
    <submittedName>
        <fullName evidence="2">Dabb family protein</fullName>
    </submittedName>
</protein>
<organism evidence="2 3">
    <name type="scientific">Halioxenophilus aromaticivorans</name>
    <dbReference type="NCBI Taxonomy" id="1306992"/>
    <lineage>
        <taxon>Bacteria</taxon>
        <taxon>Pseudomonadati</taxon>
        <taxon>Pseudomonadota</taxon>
        <taxon>Gammaproteobacteria</taxon>
        <taxon>Alteromonadales</taxon>
        <taxon>Alteromonadaceae</taxon>
        <taxon>Halioxenophilus</taxon>
    </lineage>
</organism>
<proteinExistence type="predicted"/>
<evidence type="ECO:0000259" key="1">
    <source>
        <dbReference type="PROSITE" id="PS51502"/>
    </source>
</evidence>
<evidence type="ECO:0000313" key="3">
    <source>
        <dbReference type="Proteomes" id="UP001409585"/>
    </source>
</evidence>
<name>A0AAV3U258_9ALTE</name>
<sequence length="99" mass="11491">MIIHTVAFKTKHPAGSPQEQAFLTAGVVLAKLPMVNNFQCYRQVGQKNEYDFGFSMEFTNQADYDAYSNHPEHVAFVENIWKQEIDVFLELDYVKHESF</sequence>
<dbReference type="InterPro" id="IPR013097">
    <property type="entry name" value="Dabb"/>
</dbReference>
<dbReference type="SMART" id="SM00886">
    <property type="entry name" value="Dabb"/>
    <property type="match status" value="1"/>
</dbReference>
<dbReference type="Gene3D" id="3.30.70.100">
    <property type="match status" value="1"/>
</dbReference>
<gene>
    <name evidence="2" type="ORF">GCM10025791_20280</name>
</gene>
<dbReference type="Pfam" id="PF07876">
    <property type="entry name" value="Dabb"/>
    <property type="match status" value="1"/>
</dbReference>
<comment type="caution">
    <text evidence="2">The sequence shown here is derived from an EMBL/GenBank/DDBJ whole genome shotgun (WGS) entry which is preliminary data.</text>
</comment>
<accession>A0AAV3U258</accession>
<dbReference type="SUPFAM" id="SSF54909">
    <property type="entry name" value="Dimeric alpha+beta barrel"/>
    <property type="match status" value="1"/>
</dbReference>
<dbReference type="AlphaFoldDB" id="A0AAV3U258"/>
<keyword evidence="3" id="KW-1185">Reference proteome</keyword>
<dbReference type="RefSeq" id="WP_345421096.1">
    <property type="nucleotide sequence ID" value="NZ_AP031496.1"/>
</dbReference>
<dbReference type="Proteomes" id="UP001409585">
    <property type="component" value="Unassembled WGS sequence"/>
</dbReference>
<dbReference type="PROSITE" id="PS51502">
    <property type="entry name" value="S_R_A_B_BARREL"/>
    <property type="match status" value="1"/>
</dbReference>